<keyword evidence="6 8" id="KW-0472">Membrane</keyword>
<keyword evidence="11" id="KW-1185">Reference proteome</keyword>
<keyword evidence="7" id="KW-0131">Cell cycle</keyword>
<accession>A0A1I2QLC9</accession>
<dbReference type="PANTHER" id="PTHR37820:SF1">
    <property type="entry name" value="CELL DIVISION PROTEIN FTSQ"/>
    <property type="match status" value="1"/>
</dbReference>
<sequence>MPYTNSKKRYIFWQSFFFIFIVLLAAYVLLQSPIFTISNIYVLGNNSLSAGDVIKVSGIVTGMNIFKADLNAAAGKIMAIPMVKDAQTIRKFPHTVVIEISERSPVALVLLEGRFVEVDAEGVYLRQGKAGTTGLPVITGGKLQVSGPGKPVQGTEFEKALKVVGQLPVELRQNLSEVNVGGDERVTLYTIEGTECKLGFAEDAGKKGNYILQVLQELKEQGKKIEYVDFSIANSPVVKYRN</sequence>
<dbReference type="InterPro" id="IPR005548">
    <property type="entry name" value="Cell_div_FtsQ/DivIB_C"/>
</dbReference>
<evidence type="ECO:0000313" key="10">
    <source>
        <dbReference type="EMBL" id="SFG28780.1"/>
    </source>
</evidence>
<dbReference type="OrthoDB" id="1725168at2"/>
<dbReference type="Pfam" id="PF08478">
    <property type="entry name" value="POTRA_1"/>
    <property type="match status" value="1"/>
</dbReference>
<dbReference type="Pfam" id="PF03799">
    <property type="entry name" value="FtsQ_DivIB_C"/>
    <property type="match status" value="1"/>
</dbReference>
<dbReference type="Proteomes" id="UP000199337">
    <property type="component" value="Unassembled WGS sequence"/>
</dbReference>
<evidence type="ECO:0000256" key="2">
    <source>
        <dbReference type="ARBA" id="ARBA00022475"/>
    </source>
</evidence>
<evidence type="ECO:0000256" key="8">
    <source>
        <dbReference type="SAM" id="Phobius"/>
    </source>
</evidence>
<comment type="subcellular location">
    <subcellularLocation>
        <location evidence="1">Membrane</location>
    </subcellularLocation>
</comment>
<dbReference type="InterPro" id="IPR013685">
    <property type="entry name" value="POTRA_FtsQ_type"/>
</dbReference>
<evidence type="ECO:0000256" key="7">
    <source>
        <dbReference type="ARBA" id="ARBA00023306"/>
    </source>
</evidence>
<evidence type="ECO:0000256" key="6">
    <source>
        <dbReference type="ARBA" id="ARBA00023136"/>
    </source>
</evidence>
<evidence type="ECO:0000256" key="3">
    <source>
        <dbReference type="ARBA" id="ARBA00022618"/>
    </source>
</evidence>
<keyword evidence="2" id="KW-1003">Cell membrane</keyword>
<dbReference type="PANTHER" id="PTHR37820">
    <property type="entry name" value="CELL DIVISION PROTEIN DIVIB"/>
    <property type="match status" value="1"/>
</dbReference>
<keyword evidence="3 10" id="KW-0132">Cell division</keyword>
<evidence type="ECO:0000313" key="11">
    <source>
        <dbReference type="Proteomes" id="UP000199337"/>
    </source>
</evidence>
<dbReference type="PROSITE" id="PS51779">
    <property type="entry name" value="POTRA"/>
    <property type="match status" value="1"/>
</dbReference>
<dbReference type="STRING" id="341036.SAMN05660649_01283"/>
<protein>
    <submittedName>
        <fullName evidence="10">Cell division protein FtsQ</fullName>
    </submittedName>
</protein>
<dbReference type="EMBL" id="FOOX01000003">
    <property type="protein sequence ID" value="SFG28780.1"/>
    <property type="molecule type" value="Genomic_DNA"/>
</dbReference>
<gene>
    <name evidence="10" type="ORF">SAMN05660649_01283</name>
</gene>
<dbReference type="Gene3D" id="3.10.20.310">
    <property type="entry name" value="membrane protein fhac"/>
    <property type="match status" value="1"/>
</dbReference>
<keyword evidence="5 8" id="KW-1133">Transmembrane helix</keyword>
<dbReference type="GO" id="GO:0051301">
    <property type="term" value="P:cell division"/>
    <property type="evidence" value="ECO:0007669"/>
    <property type="project" value="UniProtKB-KW"/>
</dbReference>
<name>A0A1I2QLC9_9FIRM</name>
<dbReference type="AlphaFoldDB" id="A0A1I2QLC9"/>
<evidence type="ECO:0000259" key="9">
    <source>
        <dbReference type="PROSITE" id="PS51779"/>
    </source>
</evidence>
<dbReference type="GO" id="GO:0005886">
    <property type="term" value="C:plasma membrane"/>
    <property type="evidence" value="ECO:0007669"/>
    <property type="project" value="TreeGrafter"/>
</dbReference>
<dbReference type="Gene3D" id="3.40.50.10960">
    <property type="match status" value="1"/>
</dbReference>
<proteinExistence type="predicted"/>
<keyword evidence="4 8" id="KW-0812">Transmembrane</keyword>
<evidence type="ECO:0000256" key="5">
    <source>
        <dbReference type="ARBA" id="ARBA00022989"/>
    </source>
</evidence>
<dbReference type="InterPro" id="IPR034746">
    <property type="entry name" value="POTRA"/>
</dbReference>
<feature type="transmembrane region" description="Helical" evidence="8">
    <location>
        <begin position="12"/>
        <end position="30"/>
    </location>
</feature>
<organism evidence="10 11">
    <name type="scientific">Desulfotruncus arcticus DSM 17038</name>
    <dbReference type="NCBI Taxonomy" id="1121424"/>
    <lineage>
        <taxon>Bacteria</taxon>
        <taxon>Bacillati</taxon>
        <taxon>Bacillota</taxon>
        <taxon>Clostridia</taxon>
        <taxon>Eubacteriales</taxon>
        <taxon>Desulfallaceae</taxon>
        <taxon>Desulfotruncus</taxon>
    </lineage>
</organism>
<dbReference type="InterPro" id="IPR050487">
    <property type="entry name" value="FtsQ_DivIB"/>
</dbReference>
<evidence type="ECO:0000256" key="4">
    <source>
        <dbReference type="ARBA" id="ARBA00022692"/>
    </source>
</evidence>
<feature type="domain" description="POTRA" evidence="9">
    <location>
        <begin position="35"/>
        <end position="103"/>
    </location>
</feature>
<evidence type="ECO:0000256" key="1">
    <source>
        <dbReference type="ARBA" id="ARBA00004370"/>
    </source>
</evidence>
<reference evidence="11" key="1">
    <citation type="submission" date="2016-10" db="EMBL/GenBank/DDBJ databases">
        <authorList>
            <person name="Varghese N."/>
            <person name="Submissions S."/>
        </authorList>
    </citation>
    <scope>NUCLEOTIDE SEQUENCE [LARGE SCALE GENOMIC DNA]</scope>
    <source>
        <strain evidence="11">DSM 17038</strain>
    </source>
</reference>